<dbReference type="InterPro" id="IPR037289">
    <property type="entry name" value="Elp2"/>
</dbReference>
<sequence length="241" mass="26570">MMSRDKEESGFEVKRVFIGAGCNRGDVNDVSRGASDLVSLGARNVVASSFAMQEIPERNGNDGLNTLESIPDAVPVVFTEPPNEDQLAYAIWPEPHKLYGHGNRFFSLSCDHEGKIVSSSCKFDLAAKVLTLGAIVIASVLYFSHEYEISYQILAKTGGTLDLYGLVPGTHVFTNACKWFQEQDSEIWDGESESSVKQIMTLPRLNSTALFWVGIDRQRNKGYLQSECKMDSLSCGVLQSI</sequence>
<dbReference type="PANTHER" id="PTHR44111">
    <property type="entry name" value="ELONGATOR COMPLEX PROTEIN 2"/>
    <property type="match status" value="1"/>
</dbReference>
<keyword evidence="3" id="KW-0963">Cytoplasm</keyword>
<keyword evidence="6" id="KW-0539">Nucleus</keyword>
<dbReference type="AlphaFoldDB" id="A0A835MXT1"/>
<dbReference type="OrthoDB" id="27911at2759"/>
<dbReference type="GO" id="GO:0033588">
    <property type="term" value="C:elongator holoenzyme complex"/>
    <property type="evidence" value="ECO:0007669"/>
    <property type="project" value="InterPro"/>
</dbReference>
<dbReference type="Proteomes" id="UP000657918">
    <property type="component" value="Chromosome 8"/>
</dbReference>
<organism evidence="7 8">
    <name type="scientific">Salix dunnii</name>
    <dbReference type="NCBI Taxonomy" id="1413687"/>
    <lineage>
        <taxon>Eukaryota</taxon>
        <taxon>Viridiplantae</taxon>
        <taxon>Streptophyta</taxon>
        <taxon>Embryophyta</taxon>
        <taxon>Tracheophyta</taxon>
        <taxon>Spermatophyta</taxon>
        <taxon>Magnoliopsida</taxon>
        <taxon>eudicotyledons</taxon>
        <taxon>Gunneridae</taxon>
        <taxon>Pentapetalae</taxon>
        <taxon>rosids</taxon>
        <taxon>fabids</taxon>
        <taxon>Malpighiales</taxon>
        <taxon>Salicaceae</taxon>
        <taxon>Saliceae</taxon>
        <taxon>Salix</taxon>
    </lineage>
</organism>
<keyword evidence="4" id="KW-0853">WD repeat</keyword>
<name>A0A835MXT1_9ROSI</name>
<dbReference type="EMBL" id="JADGMS010000008">
    <property type="protein sequence ID" value="KAF9677376.1"/>
    <property type="molecule type" value="Genomic_DNA"/>
</dbReference>
<proteinExistence type="predicted"/>
<dbReference type="PANTHER" id="PTHR44111:SF1">
    <property type="entry name" value="ELONGATOR COMPLEX PROTEIN 2"/>
    <property type="match status" value="1"/>
</dbReference>
<comment type="subcellular location">
    <subcellularLocation>
        <location evidence="2">Cytoplasm</location>
    </subcellularLocation>
    <subcellularLocation>
        <location evidence="1">Nucleus</location>
    </subcellularLocation>
</comment>
<evidence type="ECO:0000256" key="4">
    <source>
        <dbReference type="ARBA" id="ARBA00022574"/>
    </source>
</evidence>
<comment type="caution">
    <text evidence="7">The sequence shown here is derived from an EMBL/GenBank/DDBJ whole genome shotgun (WGS) entry which is preliminary data.</text>
</comment>
<dbReference type="GO" id="GO:0005634">
    <property type="term" value="C:nucleus"/>
    <property type="evidence" value="ECO:0007669"/>
    <property type="project" value="UniProtKB-SubCell"/>
</dbReference>
<keyword evidence="5" id="KW-0677">Repeat</keyword>
<evidence type="ECO:0000256" key="6">
    <source>
        <dbReference type="ARBA" id="ARBA00023242"/>
    </source>
</evidence>
<evidence type="ECO:0000313" key="8">
    <source>
        <dbReference type="Proteomes" id="UP000657918"/>
    </source>
</evidence>
<evidence type="ECO:0000256" key="5">
    <source>
        <dbReference type="ARBA" id="ARBA00022737"/>
    </source>
</evidence>
<gene>
    <name evidence="7" type="ORF">SADUNF_Sadunf08G0101200</name>
</gene>
<evidence type="ECO:0000256" key="2">
    <source>
        <dbReference type="ARBA" id="ARBA00004496"/>
    </source>
</evidence>
<dbReference type="GO" id="GO:0005737">
    <property type="term" value="C:cytoplasm"/>
    <property type="evidence" value="ECO:0007669"/>
    <property type="project" value="UniProtKB-SubCell"/>
</dbReference>
<accession>A0A835MXT1</accession>
<dbReference type="GO" id="GO:0002098">
    <property type="term" value="P:tRNA wobble uridine modification"/>
    <property type="evidence" value="ECO:0007669"/>
    <property type="project" value="InterPro"/>
</dbReference>
<evidence type="ECO:0000256" key="1">
    <source>
        <dbReference type="ARBA" id="ARBA00004123"/>
    </source>
</evidence>
<evidence type="ECO:0000256" key="3">
    <source>
        <dbReference type="ARBA" id="ARBA00022490"/>
    </source>
</evidence>
<evidence type="ECO:0000313" key="7">
    <source>
        <dbReference type="EMBL" id="KAF9677376.1"/>
    </source>
</evidence>
<protein>
    <submittedName>
        <fullName evidence="7">Uncharacterized protein</fullName>
    </submittedName>
</protein>
<keyword evidence="8" id="KW-1185">Reference proteome</keyword>
<reference evidence="7 8" key="1">
    <citation type="submission" date="2020-10" db="EMBL/GenBank/DDBJ databases">
        <title>Plant Genome Project.</title>
        <authorList>
            <person name="Zhang R.-G."/>
        </authorList>
    </citation>
    <scope>NUCLEOTIDE SEQUENCE [LARGE SCALE GENOMIC DNA]</scope>
    <source>
        <strain evidence="7">FAFU-HL-1</strain>
        <tissue evidence="7">Leaf</tissue>
    </source>
</reference>